<gene>
    <name evidence="1" type="ORF">METZ01_LOCUS417587</name>
</gene>
<reference evidence="1" key="1">
    <citation type="submission" date="2018-05" db="EMBL/GenBank/DDBJ databases">
        <authorList>
            <person name="Lanie J.A."/>
            <person name="Ng W.-L."/>
            <person name="Kazmierczak K.M."/>
            <person name="Andrzejewski T.M."/>
            <person name="Davidsen T.M."/>
            <person name="Wayne K.J."/>
            <person name="Tettelin H."/>
            <person name="Glass J.I."/>
            <person name="Rusch D."/>
            <person name="Podicherti R."/>
            <person name="Tsui H.-C.T."/>
            <person name="Winkler M.E."/>
        </authorList>
    </citation>
    <scope>NUCLEOTIDE SEQUENCE</scope>
</reference>
<evidence type="ECO:0000313" key="1">
    <source>
        <dbReference type="EMBL" id="SVD64733.1"/>
    </source>
</evidence>
<dbReference type="AlphaFoldDB" id="A0A382X180"/>
<sequence length="203" mass="22935">MRKREFPVIFPQKGITQGAWAKQDKTMKQTLRIVALAAMMALVSTPFAQSLPSPSQRFGSETVDEAASFRKHVIPLLGVRGCNGRECHGSFAGKGDLQLSLFGYEFDKDHGEIVHDEDEIRVDREQPENSLILLKPTLQEKHKGKLLFEKGGWEYQLILNWIKNGAKNDSKSIPEFGHLEIVPPSLQFNESGQTKRLQAIVHW</sequence>
<name>A0A382X180_9ZZZZ</name>
<protein>
    <submittedName>
        <fullName evidence="1">Uncharacterized protein</fullName>
    </submittedName>
</protein>
<dbReference type="EMBL" id="UINC01164080">
    <property type="protein sequence ID" value="SVD64733.1"/>
    <property type="molecule type" value="Genomic_DNA"/>
</dbReference>
<organism evidence="1">
    <name type="scientific">marine metagenome</name>
    <dbReference type="NCBI Taxonomy" id="408172"/>
    <lineage>
        <taxon>unclassified sequences</taxon>
        <taxon>metagenomes</taxon>
        <taxon>ecological metagenomes</taxon>
    </lineage>
</organism>
<accession>A0A382X180</accession>
<feature type="non-terminal residue" evidence="1">
    <location>
        <position position="203"/>
    </location>
</feature>
<proteinExistence type="predicted"/>